<dbReference type="AlphaFoldDB" id="A0A7I7SEB8"/>
<comment type="similarity">
    <text evidence="1">Belongs to the metallo-beta-lactamase superfamily.</text>
</comment>
<sequence length="262" mass="28463">MRVHHLNCGTMAFGTVDHCLAIETAASGLVLVDTGFGLNCVRDPGLLGWSRHLIRPALRESETALRQIEALGYHPTDVRHIVVTHLDYDHTGGLADFPWASVHVHGPEYRASRRPTPIERIRYRTEQLCGHGVKWEVNEGGGGQRWFGFEAVRDLPGVPPEILVIPLYGHSRGHCGVAVDTGSGWLLHAGDAYTLPAAIDGGAARPLALAAQLVAGHPSSPRAQLQNLRRLSELVADHGDEVTVVGSHDRSAWDRVGALPRR</sequence>
<dbReference type="Proteomes" id="UP000193577">
    <property type="component" value="Unassembled WGS sequence"/>
</dbReference>
<keyword evidence="6" id="KW-1185">Reference proteome</keyword>
<evidence type="ECO:0000256" key="3">
    <source>
        <dbReference type="ARBA" id="ARBA00022801"/>
    </source>
</evidence>
<proteinExistence type="inferred from homology"/>
<dbReference type="PANTHER" id="PTHR42978">
    <property type="entry name" value="QUORUM-QUENCHING LACTONASE YTNP-RELATED-RELATED"/>
    <property type="match status" value="1"/>
</dbReference>
<dbReference type="InterPro" id="IPR051013">
    <property type="entry name" value="MBL_superfamily_lactonases"/>
</dbReference>
<keyword evidence="4" id="KW-0862">Zinc</keyword>
<dbReference type="Pfam" id="PF00753">
    <property type="entry name" value="Lactamase_B"/>
    <property type="match status" value="1"/>
</dbReference>
<dbReference type="Gene3D" id="3.60.15.10">
    <property type="entry name" value="Ribonuclease Z/Hydroxyacylglutathione hydrolase-like"/>
    <property type="match status" value="1"/>
</dbReference>
<keyword evidence="3" id="KW-0378">Hydrolase</keyword>
<organism evidence="5 6">
    <name type="scientific">Mycolicibacillus koreensis</name>
    <dbReference type="NCBI Taxonomy" id="1069220"/>
    <lineage>
        <taxon>Bacteria</taxon>
        <taxon>Bacillati</taxon>
        <taxon>Actinomycetota</taxon>
        <taxon>Actinomycetes</taxon>
        <taxon>Mycobacteriales</taxon>
        <taxon>Mycobacteriaceae</taxon>
        <taxon>Mycolicibacillus</taxon>
    </lineage>
</organism>
<accession>A0A7I7SEB8</accession>
<name>A0A7I7SEB8_9MYCO</name>
<dbReference type="CDD" id="cd07742">
    <property type="entry name" value="metallo-hydrolase-like_MBL-fold"/>
    <property type="match status" value="1"/>
</dbReference>
<comment type="caution">
    <text evidence="5">The sequence shown here is derived from an EMBL/GenBank/DDBJ whole genome shotgun (WGS) entry which is preliminary data.</text>
</comment>
<dbReference type="GO" id="GO:0046872">
    <property type="term" value="F:metal ion binding"/>
    <property type="evidence" value="ECO:0007669"/>
    <property type="project" value="UniProtKB-KW"/>
</dbReference>
<dbReference type="RefSeq" id="WP_085301920.1">
    <property type="nucleotide sequence ID" value="NZ_AP022594.1"/>
</dbReference>
<gene>
    <name evidence="5" type="ORF">B8W67_01250</name>
</gene>
<dbReference type="InterPro" id="IPR001279">
    <property type="entry name" value="Metallo-B-lactamas"/>
</dbReference>
<evidence type="ECO:0000256" key="2">
    <source>
        <dbReference type="ARBA" id="ARBA00022723"/>
    </source>
</evidence>
<reference evidence="5 6" key="1">
    <citation type="submission" date="2017-04" db="EMBL/GenBank/DDBJ databases">
        <title>The new phylogeny of genus Mycobacterium.</title>
        <authorList>
            <person name="Tortoli E."/>
            <person name="Trovato A."/>
            <person name="Cirillo D.M."/>
        </authorList>
    </citation>
    <scope>NUCLEOTIDE SEQUENCE [LARGE SCALE GENOMIC DNA]</scope>
    <source>
        <strain evidence="5 6">KCTC 19819</strain>
    </source>
</reference>
<dbReference type="PANTHER" id="PTHR42978:SF3">
    <property type="entry name" value="BLR3078 PROTEIN"/>
    <property type="match status" value="1"/>
</dbReference>
<evidence type="ECO:0000256" key="4">
    <source>
        <dbReference type="ARBA" id="ARBA00022833"/>
    </source>
</evidence>
<evidence type="ECO:0000313" key="5">
    <source>
        <dbReference type="EMBL" id="OSC35729.1"/>
    </source>
</evidence>
<dbReference type="OrthoDB" id="3196337at2"/>
<dbReference type="InterPro" id="IPR036866">
    <property type="entry name" value="RibonucZ/Hydroxyglut_hydro"/>
</dbReference>
<evidence type="ECO:0000256" key="1">
    <source>
        <dbReference type="ARBA" id="ARBA00007749"/>
    </source>
</evidence>
<dbReference type="SMART" id="SM00849">
    <property type="entry name" value="Lactamase_B"/>
    <property type="match status" value="1"/>
</dbReference>
<protein>
    <submittedName>
        <fullName evidence="5">MBL fold metallo-hydrolase</fullName>
    </submittedName>
</protein>
<dbReference type="SUPFAM" id="SSF56281">
    <property type="entry name" value="Metallo-hydrolase/oxidoreductase"/>
    <property type="match status" value="1"/>
</dbReference>
<dbReference type="GO" id="GO:0016787">
    <property type="term" value="F:hydrolase activity"/>
    <property type="evidence" value="ECO:0007669"/>
    <property type="project" value="UniProtKB-KW"/>
</dbReference>
<dbReference type="EMBL" id="NCXO01000002">
    <property type="protein sequence ID" value="OSC35729.1"/>
    <property type="molecule type" value="Genomic_DNA"/>
</dbReference>
<evidence type="ECO:0000313" key="6">
    <source>
        <dbReference type="Proteomes" id="UP000193577"/>
    </source>
</evidence>
<keyword evidence="2" id="KW-0479">Metal-binding</keyword>